<proteinExistence type="predicted"/>
<evidence type="ECO:0000313" key="3">
    <source>
        <dbReference type="EMBL" id="SMB98529.1"/>
    </source>
</evidence>
<feature type="domain" description="Glycosyltransferase 2-like" evidence="2">
    <location>
        <begin position="344"/>
        <end position="439"/>
    </location>
</feature>
<sequence length="816" mass="93248">MKKATISLCMIVKDEEANLPKCLESIKDWVDEIIIVDTGSQDRTREIAKEYGALVLEEPWRDDFSLARNAGLERARGEWILFLDADEEVLHENLSCLAYLAHTDMDGFFLHILNFDDQGNCIKQPSLRLFRNHPRHRFKGAIHEQIIDSILEQNPQAKFGVLDIKIKHFGYQGKMVAQKEKTKRNLAILKAEYERGPKTGFLLFNLATEYLRSGEFPQALRYFNEAERLTSPALSFAPLLGKKKIQTLMLLNQYQEALETIDRYLKLYPDYTDLVFLKATLFYSLGRFTEALELYRACLALGEAPYQYVSEKGVGTFKAEVGVREALALLERERLCHHLLPGISLCMIVRDEERNLARCLDSAAQVVDEIVVVDTGSEDRTREIAQSYGAQVYTFPWMNDFALARNFALRLARYEWILVLDADETLRTEEHKRLRQLIATAGELQGFYLKVVNYFGWGDPEDFVVDAICRLFRNKPEFNFSGTLHEEISQSIISYSGPSSLAPVEIHIDHWGYLKRAGLQKKSYRNTALLTSWLNFQPGDGYARYALGVELFQQSDFRGALEEFYKAFTALKGSGILADLYFKMAVCCLELKEFQQGLKIVRQGQEAFPDFTSLWYLEGMLEFHLGNWPGARQAWEKALQMGDPPWYRYTFPYGIGSFRTAAALAEGLEKMGWLEEAEELLEAFLKKRQGLSTLLLPFCRLLVQRYDTVSCLFRLYSLSLPSCFRESLLLAEVFYRLDRPDLGQIFLQKAKEFLEQSPLKSLFLKLAGLQLGLAGQCCIQGLKSGGFSPALKTVWDKISALLEGVAQGEMFNIGIQ</sequence>
<dbReference type="RefSeq" id="WP_084665929.1">
    <property type="nucleotide sequence ID" value="NZ_LT838272.1"/>
</dbReference>
<keyword evidence="3" id="KW-0808">Transferase</keyword>
<feature type="repeat" description="TPR" evidence="1">
    <location>
        <begin position="200"/>
        <end position="233"/>
    </location>
</feature>
<keyword evidence="4" id="KW-1185">Reference proteome</keyword>
<dbReference type="PROSITE" id="PS50005">
    <property type="entry name" value="TPR"/>
    <property type="match status" value="1"/>
</dbReference>
<dbReference type="SUPFAM" id="SSF48452">
    <property type="entry name" value="TPR-like"/>
    <property type="match status" value="2"/>
</dbReference>
<dbReference type="PANTHER" id="PTHR43630">
    <property type="entry name" value="POLY-BETA-1,6-N-ACETYL-D-GLUCOSAMINE SYNTHASE"/>
    <property type="match status" value="1"/>
</dbReference>
<reference evidence="3 4" key="1">
    <citation type="submission" date="2017-04" db="EMBL/GenBank/DDBJ databases">
        <authorList>
            <person name="Afonso C.L."/>
            <person name="Miller P.J."/>
            <person name="Scott M.A."/>
            <person name="Spackman E."/>
            <person name="Goraichik I."/>
            <person name="Dimitrov K.M."/>
            <person name="Suarez D.L."/>
            <person name="Swayne D.E."/>
        </authorList>
    </citation>
    <scope>NUCLEOTIDE SEQUENCE [LARGE SCALE GENOMIC DNA]</scope>
    <source>
        <strain evidence="3 4">ToBE</strain>
    </source>
</reference>
<dbReference type="PANTHER" id="PTHR43630:SF2">
    <property type="entry name" value="GLYCOSYLTRANSFERASE"/>
    <property type="match status" value="1"/>
</dbReference>
<organism evidence="3 4">
    <name type="scientific">Thermanaeromonas toyohensis ToBE</name>
    <dbReference type="NCBI Taxonomy" id="698762"/>
    <lineage>
        <taxon>Bacteria</taxon>
        <taxon>Bacillati</taxon>
        <taxon>Bacillota</taxon>
        <taxon>Clostridia</taxon>
        <taxon>Neomoorellales</taxon>
        <taxon>Neomoorellaceae</taxon>
        <taxon>Thermanaeromonas</taxon>
    </lineage>
</organism>
<dbReference type="SMART" id="SM00028">
    <property type="entry name" value="TPR"/>
    <property type="match status" value="6"/>
</dbReference>
<name>A0A1W1VYT6_9FIRM</name>
<dbReference type="SUPFAM" id="SSF53448">
    <property type="entry name" value="Nucleotide-diphospho-sugar transferases"/>
    <property type="match status" value="2"/>
</dbReference>
<dbReference type="Proteomes" id="UP000192569">
    <property type="component" value="Chromosome I"/>
</dbReference>
<dbReference type="Pfam" id="PF00535">
    <property type="entry name" value="Glycos_transf_2"/>
    <property type="match status" value="2"/>
</dbReference>
<evidence type="ECO:0000259" key="2">
    <source>
        <dbReference type="Pfam" id="PF00535"/>
    </source>
</evidence>
<dbReference type="AlphaFoldDB" id="A0A1W1VYT6"/>
<dbReference type="EMBL" id="LT838272">
    <property type="protein sequence ID" value="SMB98529.1"/>
    <property type="molecule type" value="Genomic_DNA"/>
</dbReference>
<dbReference type="InterPro" id="IPR019734">
    <property type="entry name" value="TPR_rpt"/>
</dbReference>
<evidence type="ECO:0000313" key="4">
    <source>
        <dbReference type="Proteomes" id="UP000192569"/>
    </source>
</evidence>
<dbReference type="InterPro" id="IPR001173">
    <property type="entry name" value="Glyco_trans_2-like"/>
</dbReference>
<accession>A0A1W1VYT6</accession>
<dbReference type="STRING" id="698762.SAMN00808754_2392"/>
<dbReference type="CDD" id="cd02511">
    <property type="entry name" value="Beta4Glucosyltransferase"/>
    <property type="match status" value="2"/>
</dbReference>
<dbReference type="OrthoDB" id="9815923at2"/>
<dbReference type="InterPro" id="IPR011990">
    <property type="entry name" value="TPR-like_helical_dom_sf"/>
</dbReference>
<dbReference type="GO" id="GO:0016740">
    <property type="term" value="F:transferase activity"/>
    <property type="evidence" value="ECO:0007669"/>
    <property type="project" value="UniProtKB-KW"/>
</dbReference>
<dbReference type="Gene3D" id="3.90.550.10">
    <property type="entry name" value="Spore Coat Polysaccharide Biosynthesis Protein SpsA, Chain A"/>
    <property type="match status" value="2"/>
</dbReference>
<keyword evidence="1" id="KW-0802">TPR repeat</keyword>
<dbReference type="Pfam" id="PF13432">
    <property type="entry name" value="TPR_16"/>
    <property type="match status" value="1"/>
</dbReference>
<gene>
    <name evidence="3" type="ORF">SAMN00808754_2392</name>
</gene>
<dbReference type="InterPro" id="IPR029044">
    <property type="entry name" value="Nucleotide-diphossugar_trans"/>
</dbReference>
<protein>
    <submittedName>
        <fullName evidence="3">Glycosyltransferase involved in cell wall bisynthesis</fullName>
    </submittedName>
</protein>
<dbReference type="Gene3D" id="1.25.40.10">
    <property type="entry name" value="Tetratricopeptide repeat domain"/>
    <property type="match status" value="2"/>
</dbReference>
<feature type="domain" description="Glycosyltransferase 2-like" evidence="2">
    <location>
        <begin position="7"/>
        <end position="133"/>
    </location>
</feature>
<evidence type="ECO:0000256" key="1">
    <source>
        <dbReference type="PROSITE-ProRule" id="PRU00339"/>
    </source>
</evidence>